<name>A0A2T7BH64_9BACT</name>
<reference evidence="1 2" key="1">
    <citation type="submission" date="2018-04" db="EMBL/GenBank/DDBJ databases">
        <title>Chitinophaga fuyangensis sp. nov., isolated from soil in a chemical factory.</title>
        <authorList>
            <person name="Chen K."/>
        </authorList>
    </citation>
    <scope>NUCLEOTIDE SEQUENCE [LARGE SCALE GENOMIC DNA]</scope>
    <source>
        <strain evidence="1 2">LY-1</strain>
    </source>
</reference>
<dbReference type="EMBL" id="QCYK01000002">
    <property type="protein sequence ID" value="PUZ25626.1"/>
    <property type="molecule type" value="Genomic_DNA"/>
</dbReference>
<dbReference type="AlphaFoldDB" id="A0A2T7BH64"/>
<protein>
    <submittedName>
        <fullName evidence="1">Uncharacterized protein</fullName>
    </submittedName>
</protein>
<dbReference type="OrthoDB" id="359260at2"/>
<sequence length="194" mass="21642">MRVDISVVKERYAKMSDEEFIRTTTTNARGLTPVAVEVIAYEVDRRQLPAGIFEGVEAQNRDQTPEEIAELCEVLQGLQCPACSSREPLNGTFSREVRAMLLSNRTTDRYTVACPACLDKATSSALSRTLVMGWWSVTGFIRTLGAIALYFRHRKHHHDAAPSPALRKFAALHVGALVAFRGDRQRLQSIIAPR</sequence>
<keyword evidence="2" id="KW-1185">Reference proteome</keyword>
<gene>
    <name evidence="1" type="ORF">DCC81_15250</name>
</gene>
<accession>A0A2T7BH64</accession>
<organism evidence="1 2">
    <name type="scientific">Chitinophaga parva</name>
    <dbReference type="NCBI Taxonomy" id="2169414"/>
    <lineage>
        <taxon>Bacteria</taxon>
        <taxon>Pseudomonadati</taxon>
        <taxon>Bacteroidota</taxon>
        <taxon>Chitinophagia</taxon>
        <taxon>Chitinophagales</taxon>
        <taxon>Chitinophagaceae</taxon>
        <taxon>Chitinophaga</taxon>
    </lineage>
</organism>
<dbReference type="RefSeq" id="WP_108687466.1">
    <property type="nucleotide sequence ID" value="NZ_QCYK01000002.1"/>
</dbReference>
<comment type="caution">
    <text evidence="1">The sequence shown here is derived from an EMBL/GenBank/DDBJ whole genome shotgun (WGS) entry which is preliminary data.</text>
</comment>
<proteinExistence type="predicted"/>
<evidence type="ECO:0000313" key="1">
    <source>
        <dbReference type="EMBL" id="PUZ25626.1"/>
    </source>
</evidence>
<evidence type="ECO:0000313" key="2">
    <source>
        <dbReference type="Proteomes" id="UP000244450"/>
    </source>
</evidence>
<dbReference type="Proteomes" id="UP000244450">
    <property type="component" value="Unassembled WGS sequence"/>
</dbReference>